<reference evidence="1" key="1">
    <citation type="submission" date="2014-11" db="EMBL/GenBank/DDBJ databases">
        <authorList>
            <person name="Amaro Gonzalez C."/>
        </authorList>
    </citation>
    <scope>NUCLEOTIDE SEQUENCE</scope>
</reference>
<dbReference type="EMBL" id="GBXM01061600">
    <property type="protein sequence ID" value="JAH46977.1"/>
    <property type="molecule type" value="Transcribed_RNA"/>
</dbReference>
<evidence type="ECO:0000313" key="1">
    <source>
        <dbReference type="EMBL" id="JAH32707.1"/>
    </source>
</evidence>
<dbReference type="EMBL" id="GBXM01075870">
    <property type="protein sequence ID" value="JAH32707.1"/>
    <property type="molecule type" value="Transcribed_RNA"/>
</dbReference>
<protein>
    <submittedName>
        <fullName evidence="1">Uncharacterized protein</fullName>
    </submittedName>
</protein>
<accession>A0A0E9RV67</accession>
<name>A0A0E9RV67_ANGAN</name>
<sequence length="22" mass="2442">MKWHVSFADLSGESAMMKTDAV</sequence>
<organism evidence="1">
    <name type="scientific">Anguilla anguilla</name>
    <name type="common">European freshwater eel</name>
    <name type="synonym">Muraena anguilla</name>
    <dbReference type="NCBI Taxonomy" id="7936"/>
    <lineage>
        <taxon>Eukaryota</taxon>
        <taxon>Metazoa</taxon>
        <taxon>Chordata</taxon>
        <taxon>Craniata</taxon>
        <taxon>Vertebrata</taxon>
        <taxon>Euteleostomi</taxon>
        <taxon>Actinopterygii</taxon>
        <taxon>Neopterygii</taxon>
        <taxon>Teleostei</taxon>
        <taxon>Anguilliformes</taxon>
        <taxon>Anguillidae</taxon>
        <taxon>Anguilla</taxon>
    </lineage>
</organism>
<dbReference type="AlphaFoldDB" id="A0A0E9RV67"/>
<proteinExistence type="predicted"/>
<reference evidence="1" key="2">
    <citation type="journal article" date="2015" name="Fish Shellfish Immunol.">
        <title>Early steps in the European eel (Anguilla anguilla)-Vibrio vulnificus interaction in the gills: Role of the RtxA13 toxin.</title>
        <authorList>
            <person name="Callol A."/>
            <person name="Pajuelo D."/>
            <person name="Ebbesson L."/>
            <person name="Teles M."/>
            <person name="MacKenzie S."/>
            <person name="Amaro C."/>
        </authorList>
    </citation>
    <scope>NUCLEOTIDE SEQUENCE</scope>
</reference>